<sequence>MDPAKANAMTDWPVPWNVSELQQFILFANFYRQFIDHLSRTARPLHNLTKTQNTFNWDVRCGEAFEKLKTAFTTAPILKIANPYSPFILECDCSVGEVLSQVCESNGELHPVAYLSRSLVLAERNYKVFNKELLAIIASFKEWSA</sequence>
<evidence type="ECO:0000313" key="4">
    <source>
        <dbReference type="Proteomes" id="UP000235388"/>
    </source>
</evidence>
<accession>A0A2N5SKT7</accession>
<dbReference type="Proteomes" id="UP000235388">
    <property type="component" value="Unassembled WGS sequence"/>
</dbReference>
<evidence type="ECO:0000313" key="3">
    <source>
        <dbReference type="EMBL" id="PLW56654.1"/>
    </source>
</evidence>
<protein>
    <recommendedName>
        <fullName evidence="1">Reverse transcriptase/retrotransposon-derived protein RNase H-like domain-containing protein</fullName>
    </recommendedName>
</protein>
<organism evidence="2 4">
    <name type="scientific">Puccinia coronata f. sp. avenae</name>
    <dbReference type="NCBI Taxonomy" id="200324"/>
    <lineage>
        <taxon>Eukaryota</taxon>
        <taxon>Fungi</taxon>
        <taxon>Dikarya</taxon>
        <taxon>Basidiomycota</taxon>
        <taxon>Pucciniomycotina</taxon>
        <taxon>Pucciniomycetes</taxon>
        <taxon>Pucciniales</taxon>
        <taxon>Pucciniaceae</taxon>
        <taxon>Puccinia</taxon>
    </lineage>
</organism>
<dbReference type="SUPFAM" id="SSF56672">
    <property type="entry name" value="DNA/RNA polymerases"/>
    <property type="match status" value="1"/>
</dbReference>
<evidence type="ECO:0000313" key="2">
    <source>
        <dbReference type="EMBL" id="PLW13824.1"/>
    </source>
</evidence>
<dbReference type="InterPro" id="IPR043128">
    <property type="entry name" value="Rev_trsase/Diguanyl_cyclase"/>
</dbReference>
<dbReference type="PANTHER" id="PTHR33064">
    <property type="entry name" value="POL PROTEIN"/>
    <property type="match status" value="1"/>
</dbReference>
<dbReference type="PANTHER" id="PTHR33064:SF37">
    <property type="entry name" value="RIBONUCLEASE H"/>
    <property type="match status" value="1"/>
</dbReference>
<keyword evidence="4" id="KW-1185">Reference proteome</keyword>
<dbReference type="AlphaFoldDB" id="A0A2N5SKT7"/>
<evidence type="ECO:0000259" key="1">
    <source>
        <dbReference type="Pfam" id="PF17919"/>
    </source>
</evidence>
<dbReference type="FunFam" id="3.30.70.270:FF:000020">
    <property type="entry name" value="Transposon Tf2-6 polyprotein-like Protein"/>
    <property type="match status" value="1"/>
</dbReference>
<dbReference type="InterPro" id="IPR051320">
    <property type="entry name" value="Viral_Replic_Matur_Polypro"/>
</dbReference>
<dbReference type="InterPro" id="IPR041577">
    <property type="entry name" value="RT_RNaseH_2"/>
</dbReference>
<reference evidence="2 4" key="1">
    <citation type="submission" date="2017-11" db="EMBL/GenBank/DDBJ databases">
        <title>De novo assembly and phasing of dikaryotic genomes from two isolates of Puccinia coronata f. sp. avenae, the causal agent of oat crown rust.</title>
        <authorList>
            <person name="Miller M.E."/>
            <person name="Zhang Y."/>
            <person name="Omidvar V."/>
            <person name="Sperschneider J."/>
            <person name="Schwessinger B."/>
            <person name="Raley C."/>
            <person name="Palmer J.M."/>
            <person name="Garnica D."/>
            <person name="Upadhyaya N."/>
            <person name="Rathjen J."/>
            <person name="Taylor J.M."/>
            <person name="Park R.F."/>
            <person name="Dodds P.N."/>
            <person name="Hirsch C.D."/>
            <person name="Kianian S.F."/>
            <person name="Figueroa M."/>
        </authorList>
    </citation>
    <scope>NUCLEOTIDE SEQUENCE [LARGE SCALE GENOMIC DNA]</scope>
    <source>
        <strain evidence="2">12NC29</strain>
    </source>
</reference>
<dbReference type="EMBL" id="PGCJ01000018">
    <property type="protein sequence ID" value="PLW56654.1"/>
    <property type="molecule type" value="Genomic_DNA"/>
</dbReference>
<dbReference type="Pfam" id="PF17919">
    <property type="entry name" value="RT_RNaseH_2"/>
    <property type="match status" value="1"/>
</dbReference>
<name>A0A2N5SKT7_9BASI</name>
<feature type="domain" description="Reverse transcriptase/retrotransposon-derived protein RNase H-like" evidence="1">
    <location>
        <begin position="57"/>
        <end position="144"/>
    </location>
</feature>
<proteinExistence type="predicted"/>
<gene>
    <name evidence="3" type="ORF">PCANC_05119</name>
    <name evidence="2" type="ORF">PCANC_19391</name>
</gene>
<dbReference type="STRING" id="200324.A0A2N5SKT7"/>
<dbReference type="Gene3D" id="3.30.70.270">
    <property type="match status" value="1"/>
</dbReference>
<comment type="caution">
    <text evidence="2">The sequence shown here is derived from an EMBL/GenBank/DDBJ whole genome shotgun (WGS) entry which is preliminary data.</text>
</comment>
<dbReference type="InterPro" id="IPR043502">
    <property type="entry name" value="DNA/RNA_pol_sf"/>
</dbReference>
<dbReference type="EMBL" id="PGCJ01000938">
    <property type="protein sequence ID" value="PLW13824.1"/>
    <property type="molecule type" value="Genomic_DNA"/>
</dbReference>
<dbReference type="OrthoDB" id="3018369at2759"/>